<organism evidence="2 3">
    <name type="scientific">Massilia atriviolacea</name>
    <dbReference type="NCBI Taxonomy" id="2495579"/>
    <lineage>
        <taxon>Bacteria</taxon>
        <taxon>Pseudomonadati</taxon>
        <taxon>Pseudomonadota</taxon>
        <taxon>Betaproteobacteria</taxon>
        <taxon>Burkholderiales</taxon>
        <taxon>Oxalobacteraceae</taxon>
        <taxon>Telluria group</taxon>
        <taxon>Massilia</taxon>
    </lineage>
</organism>
<keyword evidence="3" id="KW-1185">Reference proteome</keyword>
<dbReference type="RefSeq" id="WP_126076671.1">
    <property type="nucleotide sequence ID" value="NZ_CP051166.1"/>
</dbReference>
<protein>
    <submittedName>
        <fullName evidence="2">Uncharacterized protein</fullName>
    </submittedName>
</protein>
<dbReference type="AlphaFoldDB" id="A0A430HFH5"/>
<reference evidence="2 3" key="1">
    <citation type="submission" date="2018-12" db="EMBL/GenBank/DDBJ databases">
        <authorList>
            <person name="Yang E."/>
        </authorList>
    </citation>
    <scope>NUCLEOTIDE SEQUENCE [LARGE SCALE GENOMIC DNA]</scope>
    <source>
        <strain evidence="2 3">SOD</strain>
    </source>
</reference>
<proteinExistence type="predicted"/>
<gene>
    <name evidence="2" type="ORF">EJB06_24625</name>
</gene>
<accession>A0A430HFH5</accession>
<evidence type="ECO:0000313" key="2">
    <source>
        <dbReference type="EMBL" id="RSZ56314.1"/>
    </source>
</evidence>
<keyword evidence="1" id="KW-0812">Transmembrane</keyword>
<name>A0A430HFH5_9BURK</name>
<evidence type="ECO:0000256" key="1">
    <source>
        <dbReference type="SAM" id="Phobius"/>
    </source>
</evidence>
<comment type="caution">
    <text evidence="2">The sequence shown here is derived from an EMBL/GenBank/DDBJ whole genome shotgun (WGS) entry which is preliminary data.</text>
</comment>
<keyword evidence="1" id="KW-1133">Transmembrane helix</keyword>
<sequence>MHISQHPTHTLDLRVRELRQLFNSLDPAPFLNKDLDRACEAYIENWALALPHDSHLHLTIHVDEPASAKEAGDLVSDAIHNYYGYKIELVRGELRQLLRVGRLSLGIGLVFVAACLLLAEAITSLIPGPTAKIAKESLTIIGWVAMWRPVQIFLYDWWPLTGRIKVFENLRFARVSVVPA</sequence>
<dbReference type="EMBL" id="RXLQ01000016">
    <property type="protein sequence ID" value="RSZ56314.1"/>
    <property type="molecule type" value="Genomic_DNA"/>
</dbReference>
<keyword evidence="1" id="KW-0472">Membrane</keyword>
<dbReference type="Proteomes" id="UP000278085">
    <property type="component" value="Unassembled WGS sequence"/>
</dbReference>
<evidence type="ECO:0000313" key="3">
    <source>
        <dbReference type="Proteomes" id="UP000278085"/>
    </source>
</evidence>
<feature type="transmembrane region" description="Helical" evidence="1">
    <location>
        <begin position="103"/>
        <end position="126"/>
    </location>
</feature>
<dbReference type="OrthoDB" id="653003at2"/>